<feature type="binding site" evidence="2">
    <location>
        <position position="58"/>
    </location>
    <ligand>
        <name>substrate</name>
    </ligand>
</feature>
<evidence type="ECO:0000256" key="1">
    <source>
        <dbReference type="PIRSR" id="PIRSR613078-1"/>
    </source>
</evidence>
<dbReference type="SUPFAM" id="SSF53254">
    <property type="entry name" value="Phosphoglycerate mutase-like"/>
    <property type="match status" value="1"/>
</dbReference>
<dbReference type="PANTHER" id="PTHR48100:SF59">
    <property type="entry name" value="ADENOSYLCOBALAMIN_ALPHA-RIBAZOLE PHOSPHATASE"/>
    <property type="match status" value="1"/>
</dbReference>
<dbReference type="CDD" id="cd07067">
    <property type="entry name" value="HP_PGM_like"/>
    <property type="match status" value="1"/>
</dbReference>
<dbReference type="AlphaFoldDB" id="A0A3E0VI47"/>
<name>A0A3E0VI47_9MICO</name>
<dbReference type="InterPro" id="IPR001345">
    <property type="entry name" value="PG/BPGM_mutase_AS"/>
</dbReference>
<feature type="binding site" evidence="2">
    <location>
        <begin position="8"/>
        <end position="15"/>
    </location>
    <ligand>
        <name>substrate</name>
    </ligand>
</feature>
<proteinExistence type="predicted"/>
<dbReference type="GO" id="GO:0005737">
    <property type="term" value="C:cytoplasm"/>
    <property type="evidence" value="ECO:0007669"/>
    <property type="project" value="TreeGrafter"/>
</dbReference>
<dbReference type="Gene3D" id="3.40.50.1240">
    <property type="entry name" value="Phosphoglycerate mutase-like"/>
    <property type="match status" value="1"/>
</dbReference>
<protein>
    <submittedName>
        <fullName evidence="3">Histidine phosphatase family protein</fullName>
    </submittedName>
</protein>
<dbReference type="Proteomes" id="UP000256486">
    <property type="component" value="Unassembled WGS sequence"/>
</dbReference>
<comment type="caution">
    <text evidence="3">The sequence shown here is derived from an EMBL/GenBank/DDBJ whole genome shotgun (WGS) entry which is preliminary data.</text>
</comment>
<feature type="binding site" evidence="2">
    <location>
        <begin position="83"/>
        <end position="86"/>
    </location>
    <ligand>
        <name>substrate</name>
    </ligand>
</feature>
<gene>
    <name evidence="3" type="ORF">B7R54_08865</name>
</gene>
<feature type="active site" description="Tele-phosphohistidine intermediate" evidence="1">
    <location>
        <position position="9"/>
    </location>
</feature>
<evidence type="ECO:0000256" key="2">
    <source>
        <dbReference type="PIRSR" id="PIRSR613078-2"/>
    </source>
</evidence>
<feature type="active site" description="Proton donor/acceptor" evidence="1">
    <location>
        <position position="83"/>
    </location>
</feature>
<organism evidence="3 4">
    <name type="scientific">Subtercola boreus</name>
    <dbReference type="NCBI Taxonomy" id="120213"/>
    <lineage>
        <taxon>Bacteria</taxon>
        <taxon>Bacillati</taxon>
        <taxon>Actinomycetota</taxon>
        <taxon>Actinomycetes</taxon>
        <taxon>Micrococcales</taxon>
        <taxon>Microbacteriaceae</taxon>
        <taxon>Subtercola</taxon>
    </lineage>
</organism>
<evidence type="ECO:0000313" key="4">
    <source>
        <dbReference type="Proteomes" id="UP000256486"/>
    </source>
</evidence>
<dbReference type="GO" id="GO:0016791">
    <property type="term" value="F:phosphatase activity"/>
    <property type="evidence" value="ECO:0007669"/>
    <property type="project" value="TreeGrafter"/>
</dbReference>
<dbReference type="InterPro" id="IPR013078">
    <property type="entry name" value="His_Pase_superF_clade-1"/>
</dbReference>
<dbReference type="Pfam" id="PF00300">
    <property type="entry name" value="His_Phos_1"/>
    <property type="match status" value="1"/>
</dbReference>
<evidence type="ECO:0000313" key="3">
    <source>
        <dbReference type="EMBL" id="RFA09329.1"/>
    </source>
</evidence>
<accession>A0A3E0VI47</accession>
<dbReference type="SMART" id="SM00855">
    <property type="entry name" value="PGAM"/>
    <property type="match status" value="1"/>
</dbReference>
<keyword evidence="4" id="KW-1185">Reference proteome</keyword>
<dbReference type="EMBL" id="NBWZ01000001">
    <property type="protein sequence ID" value="RFA09329.1"/>
    <property type="molecule type" value="Genomic_DNA"/>
</dbReference>
<dbReference type="InterPro" id="IPR029033">
    <property type="entry name" value="His_PPase_superfam"/>
</dbReference>
<dbReference type="InterPro" id="IPR050275">
    <property type="entry name" value="PGM_Phosphatase"/>
</dbReference>
<sequence length="201" mass="22088">MTHLALVRHGQTDWNLARRIQGNTDIPLNDTGRAEARETAERLAGVRWDAVLTSPLSRARETAEIIAAALDLPEPVAEPDLVERRYGDAEGMDYQELHERFPAGIVVPGRETHREVQLRVHAALIAIAERHPGQSLIVVCHGGVISSLVRHATGGHRPRADERIANGSVHYFSYTGGELRLDEFNGEPVNQLALQAAPEVP</sequence>
<dbReference type="RefSeq" id="WP_116414722.1">
    <property type="nucleotide sequence ID" value="NZ_NBWZ01000001.1"/>
</dbReference>
<dbReference type="OrthoDB" id="4697614at2"/>
<dbReference type="PANTHER" id="PTHR48100">
    <property type="entry name" value="BROAD-SPECIFICITY PHOSPHATASE YOR283W-RELATED"/>
    <property type="match status" value="1"/>
</dbReference>
<dbReference type="PROSITE" id="PS00175">
    <property type="entry name" value="PG_MUTASE"/>
    <property type="match status" value="1"/>
</dbReference>
<reference evidence="3 4" key="1">
    <citation type="submission" date="2017-04" db="EMBL/GenBank/DDBJ databases">
        <title>Comparative genome analysis of Subtercola boreus.</title>
        <authorList>
            <person name="Cho Y.-J."/>
            <person name="Cho A."/>
            <person name="Kim O.-S."/>
            <person name="Lee J.-I."/>
        </authorList>
    </citation>
    <scope>NUCLEOTIDE SEQUENCE [LARGE SCALE GENOMIC DNA]</scope>
    <source>
        <strain evidence="3 4">K300</strain>
    </source>
</reference>